<name>A0A0C9X0U1_9AGAR</name>
<accession>A0A0C9X0U1</accession>
<organism evidence="1 2">
    <name type="scientific">Laccaria amethystina LaAM-08-1</name>
    <dbReference type="NCBI Taxonomy" id="1095629"/>
    <lineage>
        <taxon>Eukaryota</taxon>
        <taxon>Fungi</taxon>
        <taxon>Dikarya</taxon>
        <taxon>Basidiomycota</taxon>
        <taxon>Agaricomycotina</taxon>
        <taxon>Agaricomycetes</taxon>
        <taxon>Agaricomycetidae</taxon>
        <taxon>Agaricales</taxon>
        <taxon>Agaricineae</taxon>
        <taxon>Hydnangiaceae</taxon>
        <taxon>Laccaria</taxon>
    </lineage>
</organism>
<sequence>AVSKVNFLGVYAKAHARAFTKENILATFRKMGMVPFNPDVITEVMMAPSLETSVSTRLPLKLASPVQEIVD</sequence>
<evidence type="ECO:0000313" key="1">
    <source>
        <dbReference type="EMBL" id="KIJ91171.1"/>
    </source>
</evidence>
<evidence type="ECO:0000313" key="2">
    <source>
        <dbReference type="Proteomes" id="UP000054477"/>
    </source>
</evidence>
<reference evidence="1 2" key="1">
    <citation type="submission" date="2014-04" db="EMBL/GenBank/DDBJ databases">
        <authorList>
            <consortium name="DOE Joint Genome Institute"/>
            <person name="Kuo A."/>
            <person name="Kohler A."/>
            <person name="Nagy L.G."/>
            <person name="Floudas D."/>
            <person name="Copeland A."/>
            <person name="Barry K.W."/>
            <person name="Cichocki N."/>
            <person name="Veneault-Fourrey C."/>
            <person name="LaButti K."/>
            <person name="Lindquist E.A."/>
            <person name="Lipzen A."/>
            <person name="Lundell T."/>
            <person name="Morin E."/>
            <person name="Murat C."/>
            <person name="Sun H."/>
            <person name="Tunlid A."/>
            <person name="Henrissat B."/>
            <person name="Grigoriev I.V."/>
            <person name="Hibbett D.S."/>
            <person name="Martin F."/>
            <person name="Nordberg H.P."/>
            <person name="Cantor M.N."/>
            <person name="Hua S.X."/>
        </authorList>
    </citation>
    <scope>NUCLEOTIDE SEQUENCE [LARGE SCALE GENOMIC DNA]</scope>
    <source>
        <strain evidence="1 2">LaAM-08-1</strain>
    </source>
</reference>
<dbReference type="AlphaFoldDB" id="A0A0C9X0U1"/>
<protein>
    <submittedName>
        <fullName evidence="1">Uncharacterized protein</fullName>
    </submittedName>
</protein>
<proteinExistence type="predicted"/>
<dbReference type="OrthoDB" id="2917041at2759"/>
<reference evidence="2" key="2">
    <citation type="submission" date="2015-01" db="EMBL/GenBank/DDBJ databases">
        <title>Evolutionary Origins and Diversification of the Mycorrhizal Mutualists.</title>
        <authorList>
            <consortium name="DOE Joint Genome Institute"/>
            <consortium name="Mycorrhizal Genomics Consortium"/>
            <person name="Kohler A."/>
            <person name="Kuo A."/>
            <person name="Nagy L.G."/>
            <person name="Floudas D."/>
            <person name="Copeland A."/>
            <person name="Barry K.W."/>
            <person name="Cichocki N."/>
            <person name="Veneault-Fourrey C."/>
            <person name="LaButti K."/>
            <person name="Lindquist E.A."/>
            <person name="Lipzen A."/>
            <person name="Lundell T."/>
            <person name="Morin E."/>
            <person name="Murat C."/>
            <person name="Riley R."/>
            <person name="Ohm R."/>
            <person name="Sun H."/>
            <person name="Tunlid A."/>
            <person name="Henrissat B."/>
            <person name="Grigoriev I.V."/>
            <person name="Hibbett D.S."/>
            <person name="Martin F."/>
        </authorList>
    </citation>
    <scope>NUCLEOTIDE SEQUENCE [LARGE SCALE GENOMIC DNA]</scope>
    <source>
        <strain evidence="2">LaAM-08-1</strain>
    </source>
</reference>
<gene>
    <name evidence="1" type="ORF">K443DRAFT_115436</name>
</gene>
<dbReference type="HOGENOM" id="CLU_2746957_0_0_1"/>
<keyword evidence="2" id="KW-1185">Reference proteome</keyword>
<feature type="non-terminal residue" evidence="1">
    <location>
        <position position="1"/>
    </location>
</feature>
<dbReference type="EMBL" id="KN839045">
    <property type="protein sequence ID" value="KIJ91171.1"/>
    <property type="molecule type" value="Genomic_DNA"/>
</dbReference>
<dbReference type="Proteomes" id="UP000054477">
    <property type="component" value="Unassembled WGS sequence"/>
</dbReference>